<dbReference type="KEGG" id="pcl:Pcal_0961"/>
<dbReference type="InterPro" id="IPR018977">
    <property type="entry name" value="NurA_domain"/>
</dbReference>
<sequence length="247" mass="28509">MVFSELLRFVELEFYPHEVEIPPSLKRLVNYCRGGRLRDYYAVDSGYVVQEVGDYDVLVQLVVGVGREVKKRFLVQKAYDDVHYVARINEIKFAEALHGGLVFVDGPLTPYVNTANVVGVSKDPRLVRYGPRIAQEDLRHEFVSVAKKIGEKEVARRLLQGEPPGSYLEPVEIGDFYGTFIKSDWVLYVEFPKSMRAEEICGVLSRYPIRLRVAHHLAKLNREFLNSIYYLMLNMVKPQKINIRELL</sequence>
<proteinExistence type="predicted"/>
<gene>
    <name evidence="2" type="ordered locus">Pcal_0961</name>
</gene>
<dbReference type="GeneID" id="4909080"/>
<feature type="domain" description="NurA" evidence="1">
    <location>
        <begin position="38"/>
        <end position="220"/>
    </location>
</feature>
<dbReference type="eggNOG" id="arCOG05577">
    <property type="taxonomic scope" value="Archaea"/>
</dbReference>
<accession>A3MUR9</accession>
<dbReference type="EMBL" id="CP000561">
    <property type="protein sequence ID" value="ABO08386.1"/>
    <property type="molecule type" value="Genomic_DNA"/>
</dbReference>
<protein>
    <recommendedName>
        <fullName evidence="1">NurA domain-containing protein</fullName>
    </recommendedName>
</protein>
<keyword evidence="3" id="KW-1185">Reference proteome</keyword>
<evidence type="ECO:0000259" key="1">
    <source>
        <dbReference type="SMART" id="SM00933"/>
    </source>
</evidence>
<dbReference type="Proteomes" id="UP000001431">
    <property type="component" value="Chromosome"/>
</dbReference>
<reference evidence="2" key="1">
    <citation type="submission" date="2007-02" db="EMBL/GenBank/DDBJ databases">
        <title>Complete sequence of Pyrobaculum calidifontis JCM 11548.</title>
        <authorList>
            <consortium name="US DOE Joint Genome Institute"/>
            <person name="Copeland A."/>
            <person name="Lucas S."/>
            <person name="Lapidus A."/>
            <person name="Barry K."/>
            <person name="Glavina del Rio T."/>
            <person name="Dalin E."/>
            <person name="Tice H."/>
            <person name="Pitluck S."/>
            <person name="Chain P."/>
            <person name="Malfatti S."/>
            <person name="Shin M."/>
            <person name="Vergez L."/>
            <person name="Schmutz J."/>
            <person name="Larimer F."/>
            <person name="Land M."/>
            <person name="Hauser L."/>
            <person name="Kyrpides N."/>
            <person name="Mikhailova N."/>
            <person name="Cozen A.E."/>
            <person name="Fitz-Gibbon S.T."/>
            <person name="House C.H."/>
            <person name="Saltikov C."/>
            <person name="Lowe T.M."/>
            <person name="Richardson P."/>
        </authorList>
    </citation>
    <scope>NUCLEOTIDE SEQUENCE [LARGE SCALE GENOMIC DNA]</scope>
    <source>
        <strain evidence="2">JCM 11548</strain>
    </source>
</reference>
<dbReference type="HOGENOM" id="CLU_1113912_0_0_2"/>
<dbReference type="SMART" id="SM00933">
    <property type="entry name" value="NurA"/>
    <property type="match status" value="1"/>
</dbReference>
<evidence type="ECO:0000313" key="2">
    <source>
        <dbReference type="EMBL" id="ABO08386.1"/>
    </source>
</evidence>
<dbReference type="Pfam" id="PF09376">
    <property type="entry name" value="NurA"/>
    <property type="match status" value="1"/>
</dbReference>
<dbReference type="AlphaFoldDB" id="A3MUR9"/>
<name>A3MUR9_PYRCJ</name>
<dbReference type="RefSeq" id="WP_011849644.1">
    <property type="nucleotide sequence ID" value="NC_009073.1"/>
</dbReference>
<evidence type="ECO:0000313" key="3">
    <source>
        <dbReference type="Proteomes" id="UP000001431"/>
    </source>
</evidence>
<organism evidence="2 3">
    <name type="scientific">Pyrobaculum calidifontis (strain DSM 21063 / JCM 11548 / VA1)</name>
    <dbReference type="NCBI Taxonomy" id="410359"/>
    <lineage>
        <taxon>Archaea</taxon>
        <taxon>Thermoproteota</taxon>
        <taxon>Thermoprotei</taxon>
        <taxon>Thermoproteales</taxon>
        <taxon>Thermoproteaceae</taxon>
        <taxon>Pyrobaculum</taxon>
    </lineage>
</organism>
<dbReference type="STRING" id="410359.Pcal_0961"/>